<name>A0A1B0C0U6_9MUSC</name>
<dbReference type="EMBL" id="JXJN01023761">
    <property type="status" value="NOT_ANNOTATED_CDS"/>
    <property type="molecule type" value="Genomic_DNA"/>
</dbReference>
<evidence type="ECO:0000256" key="1">
    <source>
        <dbReference type="ARBA" id="ARBA00001946"/>
    </source>
</evidence>
<proteinExistence type="inferred from homology"/>
<dbReference type="PANTHER" id="PTHR13058">
    <property type="entry name" value="THREE PRIME REPAIR EXONUCLEASE 1, 2"/>
    <property type="match status" value="1"/>
</dbReference>
<evidence type="ECO:0000256" key="6">
    <source>
        <dbReference type="ARBA" id="ARBA00022842"/>
    </source>
</evidence>
<protein>
    <recommendedName>
        <fullName evidence="8">Exonuclease domain-containing protein</fullName>
    </recommendedName>
</protein>
<dbReference type="Proteomes" id="UP000092460">
    <property type="component" value="Unassembled WGS sequence"/>
</dbReference>
<dbReference type="SMART" id="SM00479">
    <property type="entry name" value="EXOIII"/>
    <property type="match status" value="1"/>
</dbReference>
<reference evidence="10" key="1">
    <citation type="submission" date="2015-01" db="EMBL/GenBank/DDBJ databases">
        <authorList>
            <person name="Aksoy S."/>
            <person name="Warren W."/>
            <person name="Wilson R.K."/>
        </authorList>
    </citation>
    <scope>NUCLEOTIDE SEQUENCE [LARGE SCALE GENOMIC DNA]</scope>
    <source>
        <strain evidence="10">IAEA</strain>
    </source>
</reference>
<evidence type="ECO:0000313" key="9">
    <source>
        <dbReference type="EnsemblMetazoa" id="GPPI046176-PA"/>
    </source>
</evidence>
<evidence type="ECO:0000256" key="7">
    <source>
        <dbReference type="ARBA" id="ARBA00025769"/>
    </source>
</evidence>
<dbReference type="InterPro" id="IPR036397">
    <property type="entry name" value="RNaseH_sf"/>
</dbReference>
<keyword evidence="10" id="KW-1185">Reference proteome</keyword>
<organism evidence="9 10">
    <name type="scientific">Glossina palpalis gambiensis</name>
    <dbReference type="NCBI Taxonomy" id="67801"/>
    <lineage>
        <taxon>Eukaryota</taxon>
        <taxon>Metazoa</taxon>
        <taxon>Ecdysozoa</taxon>
        <taxon>Arthropoda</taxon>
        <taxon>Hexapoda</taxon>
        <taxon>Insecta</taxon>
        <taxon>Pterygota</taxon>
        <taxon>Neoptera</taxon>
        <taxon>Endopterygota</taxon>
        <taxon>Diptera</taxon>
        <taxon>Brachycera</taxon>
        <taxon>Muscomorpha</taxon>
        <taxon>Hippoboscoidea</taxon>
        <taxon>Glossinidae</taxon>
        <taxon>Glossina</taxon>
    </lineage>
</organism>
<dbReference type="STRING" id="67801.A0A1B0C0U6"/>
<dbReference type="InterPro" id="IPR012337">
    <property type="entry name" value="RNaseH-like_sf"/>
</dbReference>
<dbReference type="AlphaFoldDB" id="A0A1B0C0U6"/>
<keyword evidence="2" id="KW-0540">Nuclease</keyword>
<keyword evidence="6" id="KW-0460">Magnesium</keyword>
<keyword evidence="3" id="KW-0479">Metal-binding</keyword>
<comment type="cofactor">
    <cofactor evidence="1">
        <name>Mg(2+)</name>
        <dbReference type="ChEBI" id="CHEBI:18420"/>
    </cofactor>
</comment>
<evidence type="ECO:0000259" key="8">
    <source>
        <dbReference type="SMART" id="SM00479"/>
    </source>
</evidence>
<dbReference type="EnsemblMetazoa" id="GPPI046176-RA">
    <property type="protein sequence ID" value="GPPI046176-PA"/>
    <property type="gene ID" value="GPPI046176"/>
</dbReference>
<evidence type="ECO:0000256" key="5">
    <source>
        <dbReference type="ARBA" id="ARBA00022839"/>
    </source>
</evidence>
<evidence type="ECO:0000256" key="3">
    <source>
        <dbReference type="ARBA" id="ARBA00022723"/>
    </source>
</evidence>
<accession>A0A1B0C0U6</accession>
<dbReference type="GO" id="GO:0005737">
    <property type="term" value="C:cytoplasm"/>
    <property type="evidence" value="ECO:0007669"/>
    <property type="project" value="TreeGrafter"/>
</dbReference>
<dbReference type="GO" id="GO:0046872">
    <property type="term" value="F:metal ion binding"/>
    <property type="evidence" value="ECO:0007669"/>
    <property type="project" value="UniProtKB-KW"/>
</dbReference>
<dbReference type="SUPFAM" id="SSF53098">
    <property type="entry name" value="Ribonuclease H-like"/>
    <property type="match status" value="1"/>
</dbReference>
<reference evidence="9" key="2">
    <citation type="submission" date="2020-05" db="UniProtKB">
        <authorList>
            <consortium name="EnsemblMetazoa"/>
        </authorList>
    </citation>
    <scope>IDENTIFICATION</scope>
    <source>
        <strain evidence="9">IAEA</strain>
    </source>
</reference>
<keyword evidence="5" id="KW-0269">Exonuclease</keyword>
<dbReference type="GO" id="GO:0003676">
    <property type="term" value="F:nucleic acid binding"/>
    <property type="evidence" value="ECO:0007669"/>
    <property type="project" value="InterPro"/>
</dbReference>
<sequence>MPHSKIATFAIIDLETNSLPDLQFNKCSITELCIFAFSSKFEAKQTERQTTSVGKGNNWISQKSIPELPRVLHKLTLMVNPRRKIWPETENITGLNNWMLEFERPFDKNTADLLISFLQRLQQPVCLVAHNGLGFDFPVLRYVMKNLDLVLFRNLRYLKFPTSILCVDSWKAFQIIDAQIEINNNNNNSNQMNADIENASEDTKRENGDEISPETTSSKHVLLPINDPINWQKINETTPHRPCKIYHRKGLADAGESVPAKRSLFSAPNPIRGYYKLGNIYKRIFQEDFKDLHRAENDVVALSKLILHYGSAFTEYAYNNAISLNDVPSLDEPKT</sequence>
<evidence type="ECO:0000256" key="4">
    <source>
        <dbReference type="ARBA" id="ARBA00022801"/>
    </source>
</evidence>
<dbReference type="InterPro" id="IPR013520">
    <property type="entry name" value="Ribonucl_H"/>
</dbReference>
<evidence type="ECO:0000256" key="2">
    <source>
        <dbReference type="ARBA" id="ARBA00022722"/>
    </source>
</evidence>
<evidence type="ECO:0000313" key="10">
    <source>
        <dbReference type="Proteomes" id="UP000092460"/>
    </source>
</evidence>
<keyword evidence="4" id="KW-0378">Hydrolase</keyword>
<dbReference type="GO" id="GO:0006308">
    <property type="term" value="P:DNA catabolic process"/>
    <property type="evidence" value="ECO:0007669"/>
    <property type="project" value="TreeGrafter"/>
</dbReference>
<feature type="domain" description="Exonuclease" evidence="8">
    <location>
        <begin position="8"/>
        <end position="315"/>
    </location>
</feature>
<dbReference type="InterPro" id="IPR040393">
    <property type="entry name" value="TREX1/2"/>
</dbReference>
<dbReference type="GO" id="GO:0008296">
    <property type="term" value="F:3'-5'-DNA exonuclease activity"/>
    <property type="evidence" value="ECO:0007669"/>
    <property type="project" value="TreeGrafter"/>
</dbReference>
<dbReference type="Gene3D" id="3.30.420.10">
    <property type="entry name" value="Ribonuclease H-like superfamily/Ribonuclease H"/>
    <property type="match status" value="1"/>
</dbReference>
<comment type="similarity">
    <text evidence="7">Belongs to the exonuclease superfamily. TREX family.</text>
</comment>
<dbReference type="VEuPathDB" id="VectorBase:GPPI046176"/>
<dbReference type="PANTHER" id="PTHR13058:SF19">
    <property type="entry name" value="LD40940P"/>
    <property type="match status" value="1"/>
</dbReference>